<dbReference type="AlphaFoldDB" id="A0A0F9SD53"/>
<gene>
    <name evidence="1" type="ORF">LCGC14_0788670</name>
</gene>
<dbReference type="EMBL" id="LAZR01002075">
    <property type="protein sequence ID" value="KKN34926.1"/>
    <property type="molecule type" value="Genomic_DNA"/>
</dbReference>
<name>A0A0F9SD53_9ZZZZ</name>
<organism evidence="1">
    <name type="scientific">marine sediment metagenome</name>
    <dbReference type="NCBI Taxonomy" id="412755"/>
    <lineage>
        <taxon>unclassified sequences</taxon>
        <taxon>metagenomes</taxon>
        <taxon>ecological metagenomes</taxon>
    </lineage>
</organism>
<comment type="caution">
    <text evidence="1">The sequence shown here is derived from an EMBL/GenBank/DDBJ whole genome shotgun (WGS) entry which is preliminary data.</text>
</comment>
<sequence length="126" mass="14682">MEYSSCTKCGCIFNVNSECENKCYDLQGEVKEVEKDAEEVGEIEKQLVGIGSDSDVCWAPEMDWLLSLMPDKGLIKLRDVVKYRMGEEEYFRNSECRISGGTMNYIMKCMDREMKWRRDNGVQIEY</sequence>
<protein>
    <submittedName>
        <fullName evidence="1">Uncharacterized protein</fullName>
    </submittedName>
</protein>
<reference evidence="1" key="1">
    <citation type="journal article" date="2015" name="Nature">
        <title>Complex archaea that bridge the gap between prokaryotes and eukaryotes.</title>
        <authorList>
            <person name="Spang A."/>
            <person name="Saw J.H."/>
            <person name="Jorgensen S.L."/>
            <person name="Zaremba-Niedzwiedzka K."/>
            <person name="Martijn J."/>
            <person name="Lind A.E."/>
            <person name="van Eijk R."/>
            <person name="Schleper C."/>
            <person name="Guy L."/>
            <person name="Ettema T.J."/>
        </authorList>
    </citation>
    <scope>NUCLEOTIDE SEQUENCE</scope>
</reference>
<proteinExistence type="predicted"/>
<evidence type="ECO:0000313" key="1">
    <source>
        <dbReference type="EMBL" id="KKN34926.1"/>
    </source>
</evidence>
<accession>A0A0F9SD53</accession>